<reference evidence="1" key="1">
    <citation type="submission" date="2021-07" db="EMBL/GenBank/DDBJ databases">
        <authorList>
            <person name="Catto M.A."/>
            <person name="Jacobson A."/>
            <person name="Kennedy G."/>
            <person name="Labadie P."/>
            <person name="Hunt B.G."/>
            <person name="Srinivasan R."/>
        </authorList>
    </citation>
    <scope>NUCLEOTIDE SEQUENCE</scope>
    <source>
        <strain evidence="1">PL_HMW_Pooled</strain>
        <tissue evidence="1">Head</tissue>
    </source>
</reference>
<proteinExistence type="predicted"/>
<dbReference type="EMBL" id="JAHWGI010001260">
    <property type="protein sequence ID" value="KAK3926413.1"/>
    <property type="molecule type" value="Genomic_DNA"/>
</dbReference>
<accession>A0AAE1HS26</accession>
<protein>
    <submittedName>
        <fullName evidence="1">Cytochrome c oxidase subunit 2</fullName>
    </submittedName>
</protein>
<sequence>MSLQLSCHHSSCSTDSTLYSTKSKLVKHLKEYHITERNESILCPEDGCNSNPFDSTSAFSQHLSKKHKLWRTTDVDVVSQQIAVAKTVQEDESHTSNDTLCDRQASANASTDQQATNKNVVHDIAAFYLKLESENLVPASTVQDIANGVQCLNTLSHAAIGKVLTEELKGKISDEDIDSILLRVKFNDLVLCAHHKTVPGPKLTTEFLRREYYRQYFHFQEPEEYVIGADPTLKDHIIAYVTIRKNLENMLEDPTIQKQVDASFLEEIPETRSHKTVIKNYTDGSIYIKRAKLYGRKRFCLVLFVDAFNPAKSSSRTDQRYKTVGMYMSLLNLTPASRSKLSTVKLVMLVLNNVLKDHREECFSYVTNELKALFTDGILYKNEKIPVTLEKIAGDNLGQHMLAGFLESFHPNVEYACRYCEITNQTYIQKPWVIGERRTAESYNNCVSELKQLTESLTVTGKLKKDKVYSVKGIKLNSEFNEVPLFHVCDPHLSPCIGHDGFGGAWEADMAKIISYFVSKQCMTYDLLNRRIKDFQFFGSDSTNVPAAVKVSSDKLGGHEVQNWTLIRLFVFFVGDLVETSDPVWQLYLKLKYLIEYVRAPQLTLEQINHMKYLTVEYLKARCVESSTIEMHTTIKTHYTAHFADLYELEGPLCQAWTLRFESKHAVLGRELEMSRTHVNVISTMAKKDQLHSSYLVTQEMFPEGPYNIKKACPMAKEKYPTDYEAILQGRVFTGDAQDVQTVTVENQEFRRGNFLLLTKEGNTIFVAKIMYIICDQLDTFFLVKKYSSSLLKDYGIYEVNSNEPAAVTFELLHYSSSAGFILQPVYDFIEKQCFSLKYAMLEV</sequence>
<dbReference type="Proteomes" id="UP001219518">
    <property type="component" value="Unassembled WGS sequence"/>
</dbReference>
<reference evidence="1" key="2">
    <citation type="journal article" date="2023" name="BMC Genomics">
        <title>Pest status, molecular evolution, and epigenetic factors derived from the genome assembly of Frankliniella fusca, a thysanopteran phytovirus vector.</title>
        <authorList>
            <person name="Catto M.A."/>
            <person name="Labadie P.E."/>
            <person name="Jacobson A.L."/>
            <person name="Kennedy G.G."/>
            <person name="Srinivasan R."/>
            <person name="Hunt B.G."/>
        </authorList>
    </citation>
    <scope>NUCLEOTIDE SEQUENCE</scope>
    <source>
        <strain evidence="1">PL_HMW_Pooled</strain>
    </source>
</reference>
<dbReference type="AlphaFoldDB" id="A0AAE1HS26"/>
<gene>
    <name evidence="1" type="ORF">KUF71_014630</name>
</gene>
<evidence type="ECO:0000313" key="2">
    <source>
        <dbReference type="Proteomes" id="UP001219518"/>
    </source>
</evidence>
<evidence type="ECO:0000313" key="1">
    <source>
        <dbReference type="EMBL" id="KAK3926413.1"/>
    </source>
</evidence>
<keyword evidence="2" id="KW-1185">Reference proteome</keyword>
<organism evidence="1 2">
    <name type="scientific">Frankliniella fusca</name>
    <dbReference type="NCBI Taxonomy" id="407009"/>
    <lineage>
        <taxon>Eukaryota</taxon>
        <taxon>Metazoa</taxon>
        <taxon>Ecdysozoa</taxon>
        <taxon>Arthropoda</taxon>
        <taxon>Hexapoda</taxon>
        <taxon>Insecta</taxon>
        <taxon>Pterygota</taxon>
        <taxon>Neoptera</taxon>
        <taxon>Paraneoptera</taxon>
        <taxon>Thysanoptera</taxon>
        <taxon>Terebrantia</taxon>
        <taxon>Thripoidea</taxon>
        <taxon>Thripidae</taxon>
        <taxon>Frankliniella</taxon>
    </lineage>
</organism>
<name>A0AAE1HS26_9NEOP</name>
<comment type="caution">
    <text evidence="1">The sequence shown here is derived from an EMBL/GenBank/DDBJ whole genome shotgun (WGS) entry which is preliminary data.</text>
</comment>